<feature type="transmembrane region" description="Helical" evidence="7">
    <location>
        <begin position="133"/>
        <end position="157"/>
    </location>
</feature>
<feature type="transmembrane region" description="Helical" evidence="7">
    <location>
        <begin position="104"/>
        <end position="121"/>
    </location>
</feature>
<comment type="subcellular location">
    <subcellularLocation>
        <location evidence="1">Cell membrane</location>
        <topology evidence="1">Multi-pass membrane protein</topology>
    </subcellularLocation>
</comment>
<dbReference type="Proteomes" id="UP000198415">
    <property type="component" value="Unassembled WGS sequence"/>
</dbReference>
<feature type="transmembrane region" description="Helical" evidence="7">
    <location>
        <begin position="25"/>
        <end position="52"/>
    </location>
</feature>
<gene>
    <name evidence="8" type="ORF">SAMN06264365_104498</name>
</gene>
<accession>A0A238YFG9</accession>
<sequence length="508" mass="51190">MRLSGVNTGRDAAHRPRRWRWLPKFAALVLIVAAVSVTMYGCLPAPGAIWAILRTADVRWVVAALAAQVVSQAAFALQQRHLLRAAGVTVSPVTALAITYSRSAISLVLPAGSAVSAAYAVQQYRRRGATAATAATVTALSLIASMTGLLAVCVLAFGPTVLLTWWHSASYEAIAAAVVLISALITAIRTRPRNPRPAHPNHLPSATDSSGQLPSAANGAASLLSTMGGGGPLPSQTGGGDLLPSATGGSGQLPSAAGGAGLLLSAMGGGGSLPSQRGGGGLLPSAMGGGGSLPSQRGGGGLLPSATDDSGQQPSAAGSGGSLLSVKEGSGSLRAAWKGGDSLLPVGLASGAFRKLAARIRREWTAAVTAARSIRPRDGATAVLWSALNWAADAFCLVAAAQACDLPAGWRTVGAAYLVAQVVRQIPLSPGGLGFVEASLVTALSMGAFPAVATAAVLGYRLVSFWLILPVGLLTYLGLRRIPARPIGFSMASVLRPRVPAALVESSP</sequence>
<dbReference type="Pfam" id="PF03706">
    <property type="entry name" value="LPG_synthase_TM"/>
    <property type="match status" value="2"/>
</dbReference>
<feature type="compositionally biased region" description="Gly residues" evidence="6">
    <location>
        <begin position="227"/>
        <end position="241"/>
    </location>
</feature>
<keyword evidence="3 7" id="KW-0812">Transmembrane</keyword>
<dbReference type="PANTHER" id="PTHR39087:SF2">
    <property type="entry name" value="UPF0104 MEMBRANE PROTEIN MJ1595"/>
    <property type="match status" value="1"/>
</dbReference>
<dbReference type="InterPro" id="IPR022791">
    <property type="entry name" value="L-PG_synthase/AglD"/>
</dbReference>
<evidence type="ECO:0000256" key="5">
    <source>
        <dbReference type="ARBA" id="ARBA00023136"/>
    </source>
</evidence>
<dbReference type="RefSeq" id="WP_089293640.1">
    <property type="nucleotide sequence ID" value="NZ_BOMU01000036.1"/>
</dbReference>
<keyword evidence="9" id="KW-1185">Reference proteome</keyword>
<feature type="compositionally biased region" description="Low complexity" evidence="6">
    <location>
        <begin position="310"/>
        <end position="323"/>
    </location>
</feature>
<dbReference type="AlphaFoldDB" id="A0A238YFG9"/>
<evidence type="ECO:0000256" key="4">
    <source>
        <dbReference type="ARBA" id="ARBA00022989"/>
    </source>
</evidence>
<evidence type="ECO:0000256" key="2">
    <source>
        <dbReference type="ARBA" id="ARBA00022475"/>
    </source>
</evidence>
<name>A0A238YFG9_9ACTN</name>
<evidence type="ECO:0000256" key="1">
    <source>
        <dbReference type="ARBA" id="ARBA00004651"/>
    </source>
</evidence>
<feature type="transmembrane region" description="Helical" evidence="7">
    <location>
        <begin position="169"/>
        <end position="188"/>
    </location>
</feature>
<reference evidence="8 9" key="1">
    <citation type="submission" date="2017-06" db="EMBL/GenBank/DDBJ databases">
        <authorList>
            <person name="Kim H.J."/>
            <person name="Triplett B.A."/>
        </authorList>
    </citation>
    <scope>NUCLEOTIDE SEQUENCE [LARGE SCALE GENOMIC DNA]</scope>
    <source>
        <strain evidence="8 9">DSM 43151</strain>
    </source>
</reference>
<organism evidence="8 9">
    <name type="scientific">Actinoplanes regularis</name>
    <dbReference type="NCBI Taxonomy" id="52697"/>
    <lineage>
        <taxon>Bacteria</taxon>
        <taxon>Bacillati</taxon>
        <taxon>Actinomycetota</taxon>
        <taxon>Actinomycetes</taxon>
        <taxon>Micromonosporales</taxon>
        <taxon>Micromonosporaceae</taxon>
        <taxon>Actinoplanes</taxon>
    </lineage>
</organism>
<feature type="region of interest" description="Disordered" evidence="6">
    <location>
        <begin position="191"/>
        <end position="254"/>
    </location>
</feature>
<dbReference type="PANTHER" id="PTHR39087">
    <property type="entry name" value="UPF0104 MEMBRANE PROTEIN MJ1595"/>
    <property type="match status" value="1"/>
</dbReference>
<feature type="region of interest" description="Disordered" evidence="6">
    <location>
        <begin position="275"/>
        <end position="323"/>
    </location>
</feature>
<evidence type="ECO:0000256" key="7">
    <source>
        <dbReference type="SAM" id="Phobius"/>
    </source>
</evidence>
<evidence type="ECO:0000313" key="8">
    <source>
        <dbReference type="EMBL" id="SNR69538.1"/>
    </source>
</evidence>
<feature type="compositionally biased region" description="Gly residues" evidence="6">
    <location>
        <begin position="275"/>
        <end position="302"/>
    </location>
</feature>
<dbReference type="EMBL" id="FZNR01000004">
    <property type="protein sequence ID" value="SNR69538.1"/>
    <property type="molecule type" value="Genomic_DNA"/>
</dbReference>
<feature type="transmembrane region" description="Helical" evidence="7">
    <location>
        <begin position="433"/>
        <end position="452"/>
    </location>
</feature>
<proteinExistence type="predicted"/>
<keyword evidence="2" id="KW-1003">Cell membrane</keyword>
<dbReference type="OrthoDB" id="3616971at2"/>
<dbReference type="GO" id="GO:0005886">
    <property type="term" value="C:plasma membrane"/>
    <property type="evidence" value="ECO:0007669"/>
    <property type="project" value="UniProtKB-SubCell"/>
</dbReference>
<protein>
    <submittedName>
        <fullName evidence="8">Lysylphosphatidylglycerol synthase TM region</fullName>
    </submittedName>
</protein>
<evidence type="ECO:0000256" key="3">
    <source>
        <dbReference type="ARBA" id="ARBA00022692"/>
    </source>
</evidence>
<keyword evidence="5 7" id="KW-0472">Membrane</keyword>
<feature type="compositionally biased region" description="Polar residues" evidence="6">
    <location>
        <begin position="204"/>
        <end position="215"/>
    </location>
</feature>
<feature type="transmembrane region" description="Helical" evidence="7">
    <location>
        <begin position="458"/>
        <end position="479"/>
    </location>
</feature>
<evidence type="ECO:0000256" key="6">
    <source>
        <dbReference type="SAM" id="MobiDB-lite"/>
    </source>
</evidence>
<keyword evidence="4 7" id="KW-1133">Transmembrane helix</keyword>
<evidence type="ECO:0000313" key="9">
    <source>
        <dbReference type="Proteomes" id="UP000198415"/>
    </source>
</evidence>